<feature type="compositionally biased region" description="Low complexity" evidence="9">
    <location>
        <begin position="427"/>
        <end position="440"/>
    </location>
</feature>
<evidence type="ECO:0000256" key="4">
    <source>
        <dbReference type="ARBA" id="ARBA00022692"/>
    </source>
</evidence>
<feature type="region of interest" description="Disordered" evidence="9">
    <location>
        <begin position="169"/>
        <end position="208"/>
    </location>
</feature>
<dbReference type="KEGG" id="cvr:CHLNCDRAFT_133524"/>
<dbReference type="OrthoDB" id="510772at2759"/>
<feature type="region of interest" description="Disordered" evidence="9">
    <location>
        <begin position="418"/>
        <end position="440"/>
    </location>
</feature>
<feature type="compositionally biased region" description="Basic and acidic residues" evidence="9">
    <location>
        <begin position="712"/>
        <end position="721"/>
    </location>
</feature>
<dbReference type="AlphaFoldDB" id="E1Z399"/>
<evidence type="ECO:0000256" key="2">
    <source>
        <dbReference type="ARBA" id="ARBA00007079"/>
    </source>
</evidence>
<keyword evidence="4 10" id="KW-0812">Transmembrane</keyword>
<evidence type="ECO:0000256" key="9">
    <source>
        <dbReference type="SAM" id="MobiDB-lite"/>
    </source>
</evidence>
<sequence>MPLLGKVSQVSFERALGTIIGGALGFWATALATHWWTLKPSETDDLLLAAMTGTAAFVSVLAGQRLSLDLSAKLFTIAFILVCFSSQEGRDPLVVACSRVGGIVTGVATMLIMSVLILPKSATVEALRTLCKALDKLQEVNDIAWGSYLPGEAQAAQLVAATAAQQHSSGGVIRQQQRQANGRPHGDDSAMSEPLLPPGDGDGDVESGQAWSGAALGLRLDSGCVSGMLPAELEVHELKSEKALTQLYAVLNQLAEQLALAKTEIWVSGCGGRPFLLPGLPFWHPHSTHLPWKGLEEVATAIRRVGRILNTAIYTFEDGFDQQLRSVLGPMYPELCDAFSGEQQVGGTGLAAYSSAVQSLTAMSEQNRRRLAGAFKRHRSRAGARSSWANIIDSVLEEQRSQLDTMVQGMEGQVLAGEPAAPATQLQQAEAPAGAAGSGQGASSAVAAAGVAVVREDSKDYQREATLAGWLRRVSSGRIGGGSSGDIAAGAAAAIATVAKDEAPQQVSTNGEAGSRCSSPVKSASLAAAASQRRGLAEVPTAGGGGMGQHSAPPLLSRVSMLRQGAGVSFFSFVFLCEELREQLEDLHSAVASVLRRLPDLWPGYPLPAGQAGFHGTVGKKKGSTQHFVTFPDDDAKYFFDDSLIEQWLVEDAKAGSTSKAAPKRKADAVRPAAAAGAAGAAPAEQPSKKAKATADPAAAKATSVVKSPGKAPKEADDTQAKSRLRAALDSALDLLDMRGLEEVYRTALEAKKLL</sequence>
<reference evidence="11 12" key="1">
    <citation type="journal article" date="2010" name="Plant Cell">
        <title>The Chlorella variabilis NC64A genome reveals adaptation to photosymbiosis, coevolution with viruses, and cryptic sex.</title>
        <authorList>
            <person name="Blanc G."/>
            <person name="Duncan G."/>
            <person name="Agarkova I."/>
            <person name="Borodovsky M."/>
            <person name="Gurnon J."/>
            <person name="Kuo A."/>
            <person name="Lindquist E."/>
            <person name="Lucas S."/>
            <person name="Pangilinan J."/>
            <person name="Polle J."/>
            <person name="Salamov A."/>
            <person name="Terry A."/>
            <person name="Yamada T."/>
            <person name="Dunigan D.D."/>
            <person name="Grigoriev I.V."/>
            <person name="Claverie J.M."/>
            <person name="Van Etten J.L."/>
        </authorList>
    </citation>
    <scope>NUCLEOTIDE SEQUENCE [LARGE SCALE GENOMIC DNA]</scope>
    <source>
        <strain evidence="11 12">NC64A</strain>
    </source>
</reference>
<comment type="subcellular location">
    <subcellularLocation>
        <location evidence="1">Membrane</location>
        <topology evidence="1">Multi-pass membrane protein</topology>
    </subcellularLocation>
</comment>
<comment type="similarity">
    <text evidence="2">Belongs to the aromatic acid exporter (TC 2.A.85) family.</text>
</comment>
<name>E1Z399_CHLVA</name>
<evidence type="ECO:0000256" key="6">
    <source>
        <dbReference type="ARBA" id="ARBA00023065"/>
    </source>
</evidence>
<gene>
    <name evidence="11" type="ORF">CHLNCDRAFT_133524</name>
</gene>
<dbReference type="GO" id="GO:0015743">
    <property type="term" value="P:malate transport"/>
    <property type="evidence" value="ECO:0007669"/>
    <property type="project" value="InterPro"/>
</dbReference>
<keyword evidence="7 10" id="KW-0472">Membrane</keyword>
<dbReference type="EMBL" id="GL433835">
    <property type="protein sequence ID" value="EFN59803.1"/>
    <property type="molecule type" value="Genomic_DNA"/>
</dbReference>
<feature type="compositionally biased region" description="Low complexity" evidence="9">
    <location>
        <begin position="694"/>
        <end position="704"/>
    </location>
</feature>
<dbReference type="STRING" id="554065.E1Z399"/>
<feature type="transmembrane region" description="Helical" evidence="10">
    <location>
        <begin position="46"/>
        <end position="63"/>
    </location>
</feature>
<evidence type="ECO:0000256" key="10">
    <source>
        <dbReference type="SAM" id="Phobius"/>
    </source>
</evidence>
<dbReference type="GO" id="GO:0034220">
    <property type="term" value="P:monoatomic ion transmembrane transport"/>
    <property type="evidence" value="ECO:0007669"/>
    <property type="project" value="UniProtKB-KW"/>
</dbReference>
<dbReference type="RefSeq" id="XP_005851905.1">
    <property type="nucleotide sequence ID" value="XM_005851843.1"/>
</dbReference>
<organism evidence="12">
    <name type="scientific">Chlorella variabilis</name>
    <name type="common">Green alga</name>
    <dbReference type="NCBI Taxonomy" id="554065"/>
    <lineage>
        <taxon>Eukaryota</taxon>
        <taxon>Viridiplantae</taxon>
        <taxon>Chlorophyta</taxon>
        <taxon>core chlorophytes</taxon>
        <taxon>Trebouxiophyceae</taxon>
        <taxon>Chlorellales</taxon>
        <taxon>Chlorellaceae</taxon>
        <taxon>Chlorella clade</taxon>
        <taxon>Chlorella</taxon>
    </lineage>
</organism>
<evidence type="ECO:0000313" key="11">
    <source>
        <dbReference type="EMBL" id="EFN59803.1"/>
    </source>
</evidence>
<proteinExistence type="inferred from homology"/>
<keyword evidence="8" id="KW-0407">Ion channel</keyword>
<dbReference type="InterPro" id="IPR020966">
    <property type="entry name" value="ALMT"/>
</dbReference>
<keyword evidence="3" id="KW-0813">Transport</keyword>
<keyword evidence="6" id="KW-0406">Ion transport</keyword>
<dbReference type="GeneID" id="17359488"/>
<dbReference type="Pfam" id="PF11744">
    <property type="entry name" value="ALMT"/>
    <property type="match status" value="1"/>
</dbReference>
<feature type="region of interest" description="Disordered" evidence="9">
    <location>
        <begin position="678"/>
        <end position="722"/>
    </location>
</feature>
<evidence type="ECO:0000256" key="5">
    <source>
        <dbReference type="ARBA" id="ARBA00022989"/>
    </source>
</evidence>
<feature type="transmembrane region" description="Helical" evidence="10">
    <location>
        <begin position="12"/>
        <end position="34"/>
    </location>
</feature>
<evidence type="ECO:0000313" key="12">
    <source>
        <dbReference type="Proteomes" id="UP000008141"/>
    </source>
</evidence>
<evidence type="ECO:0000256" key="3">
    <source>
        <dbReference type="ARBA" id="ARBA00022448"/>
    </source>
</evidence>
<dbReference type="PANTHER" id="PTHR31086">
    <property type="entry name" value="ALUMINUM-ACTIVATED MALATE TRANSPORTER 10"/>
    <property type="match status" value="1"/>
</dbReference>
<dbReference type="InParanoid" id="E1Z399"/>
<dbReference type="GO" id="GO:0016020">
    <property type="term" value="C:membrane"/>
    <property type="evidence" value="ECO:0007669"/>
    <property type="project" value="UniProtKB-SubCell"/>
</dbReference>
<keyword evidence="5 10" id="KW-1133">Transmembrane helix</keyword>
<dbReference type="Proteomes" id="UP000008141">
    <property type="component" value="Unassembled WGS sequence"/>
</dbReference>
<evidence type="ECO:0000256" key="8">
    <source>
        <dbReference type="ARBA" id="ARBA00023303"/>
    </source>
</evidence>
<evidence type="ECO:0000256" key="1">
    <source>
        <dbReference type="ARBA" id="ARBA00004141"/>
    </source>
</evidence>
<evidence type="ECO:0000256" key="7">
    <source>
        <dbReference type="ARBA" id="ARBA00023136"/>
    </source>
</evidence>
<keyword evidence="12" id="KW-1185">Reference proteome</keyword>
<accession>E1Z399</accession>
<dbReference type="OMA" id="ALATHWW"/>
<protein>
    <submittedName>
        <fullName evidence="11">Uncharacterized protein</fullName>
    </submittedName>
</protein>